<dbReference type="AlphaFoldDB" id="A0A0L7K2W3"/>
<protein>
    <recommendedName>
        <fullName evidence="3">DDE Tnp4 domain-containing protein</fullName>
    </recommendedName>
</protein>
<accession>A0A0L7K2W3</accession>
<keyword evidence="5" id="KW-1185">Reference proteome</keyword>
<comment type="caution">
    <text evidence="4">The sequence shown here is derived from an EMBL/GenBank/DDBJ whole genome shotgun (WGS) entry which is preliminary data.</text>
</comment>
<evidence type="ECO:0000256" key="1">
    <source>
        <dbReference type="ARBA" id="ARBA00001968"/>
    </source>
</evidence>
<dbReference type="InterPro" id="IPR027806">
    <property type="entry name" value="HARBI1_dom"/>
</dbReference>
<dbReference type="Pfam" id="PF13359">
    <property type="entry name" value="DDE_Tnp_4"/>
    <property type="match status" value="1"/>
</dbReference>
<organism evidence="4 5">
    <name type="scientific">Operophtera brumata</name>
    <name type="common">Winter moth</name>
    <name type="synonym">Phalaena brumata</name>
    <dbReference type="NCBI Taxonomy" id="104452"/>
    <lineage>
        <taxon>Eukaryota</taxon>
        <taxon>Metazoa</taxon>
        <taxon>Ecdysozoa</taxon>
        <taxon>Arthropoda</taxon>
        <taxon>Hexapoda</taxon>
        <taxon>Insecta</taxon>
        <taxon>Pterygota</taxon>
        <taxon>Neoptera</taxon>
        <taxon>Endopterygota</taxon>
        <taxon>Lepidoptera</taxon>
        <taxon>Glossata</taxon>
        <taxon>Ditrysia</taxon>
        <taxon>Geometroidea</taxon>
        <taxon>Geometridae</taxon>
        <taxon>Larentiinae</taxon>
        <taxon>Operophtera</taxon>
    </lineage>
</organism>
<proteinExistence type="predicted"/>
<comment type="cofactor">
    <cofactor evidence="1">
        <name>a divalent metal cation</name>
        <dbReference type="ChEBI" id="CHEBI:60240"/>
    </cofactor>
</comment>
<dbReference type="EMBL" id="JTDY01014705">
    <property type="protein sequence ID" value="KOB52004.1"/>
    <property type="molecule type" value="Genomic_DNA"/>
</dbReference>
<dbReference type="STRING" id="104452.A0A0L7K2W3"/>
<keyword evidence="2" id="KW-0479">Metal-binding</keyword>
<dbReference type="GO" id="GO:0046872">
    <property type="term" value="F:metal ion binding"/>
    <property type="evidence" value="ECO:0007669"/>
    <property type="project" value="UniProtKB-KW"/>
</dbReference>
<sequence>MEVIQLNTTYIERDSIPSMFRPHNQSEERYNEAQIATRNCVERCFGVWKQRFQCLLHGMPVKMENVKTTIVALAVLHNIAINYEDLDSDVEPNIEEPHHINEGSNNTRGRSSALLYKLSLPETLVKQIDPKHIKIKLEVHCWAWDAPPAFCYFYNVQNKCFD</sequence>
<dbReference type="Proteomes" id="UP000037510">
    <property type="component" value="Unassembled WGS sequence"/>
</dbReference>
<feature type="non-terminal residue" evidence="4">
    <location>
        <position position="162"/>
    </location>
</feature>
<evidence type="ECO:0000256" key="2">
    <source>
        <dbReference type="ARBA" id="ARBA00022723"/>
    </source>
</evidence>
<reference evidence="4 5" key="1">
    <citation type="journal article" date="2015" name="Genome Biol. Evol.">
        <title>The genome of winter moth (Operophtera brumata) provides a genomic perspective on sexual dimorphism and phenology.</title>
        <authorList>
            <person name="Derks M.F."/>
            <person name="Smit S."/>
            <person name="Salis L."/>
            <person name="Schijlen E."/>
            <person name="Bossers A."/>
            <person name="Mateman C."/>
            <person name="Pijl A.S."/>
            <person name="de Ridder D."/>
            <person name="Groenen M.A."/>
            <person name="Visser M.E."/>
            <person name="Megens H.J."/>
        </authorList>
    </citation>
    <scope>NUCLEOTIDE SEQUENCE [LARGE SCALE GENOMIC DNA]</scope>
    <source>
        <strain evidence="4">WM2013NL</strain>
        <tissue evidence="4">Head and thorax</tissue>
    </source>
</reference>
<evidence type="ECO:0000313" key="5">
    <source>
        <dbReference type="Proteomes" id="UP000037510"/>
    </source>
</evidence>
<feature type="domain" description="DDE Tnp4" evidence="3">
    <location>
        <begin position="24"/>
        <end position="78"/>
    </location>
</feature>
<gene>
    <name evidence="4" type="ORF">OBRU01_26701</name>
</gene>
<evidence type="ECO:0000259" key="3">
    <source>
        <dbReference type="Pfam" id="PF13359"/>
    </source>
</evidence>
<evidence type="ECO:0000313" key="4">
    <source>
        <dbReference type="EMBL" id="KOB52004.1"/>
    </source>
</evidence>
<name>A0A0L7K2W3_OPEBR</name>